<keyword evidence="4" id="KW-1185">Reference proteome</keyword>
<evidence type="ECO:0000313" key="3">
    <source>
        <dbReference type="EMBL" id="OQR83841.1"/>
    </source>
</evidence>
<proteinExistence type="predicted"/>
<evidence type="ECO:0000256" key="1">
    <source>
        <dbReference type="SAM" id="Phobius"/>
    </source>
</evidence>
<keyword evidence="1" id="KW-0812">Transmembrane</keyword>
<feature type="domain" description="SGNH" evidence="2">
    <location>
        <begin position="249"/>
        <end position="486"/>
    </location>
</feature>
<name>A0A1V9YDQ2_9STRA</name>
<dbReference type="AlphaFoldDB" id="A0A1V9YDQ2"/>
<sequence>MVLVSLVLSVLTYEDVEKRLRRRKSKMVTPLLVLGVVVLGILALFVYNRPESYSSIELELAQSTMEEDETLDFGSSSVTDSDLSSTQVLSSGNILSSNSTWTMVETESPVVEVKSTEVPTKSSSIAASLDHTEKPPTTPIEATTAPKAATLSPRATVIPVANENSPIVTQPAANQDPVKMQTLKPVAAVATTAPVHAKAKVIVEMVRNAVHDLNWNDGAGEMCEKNSSYITTEKLLKPFPYNDPTFSGYPETCQILNKGHEDNGVLVVLGDSHADMSKARFVKLYKDARRSYKPFPTVVFKTRWGRAMLPCRPEFPKNIEMVKSIKPQAVLFVIHWVQYINPGGRSDRPYTGPPNCCLIEGQTCKEQNMDDVTAIFKIFQEEVSKLTAMGIKVFVVDQSPEYEDMSPNHWINGDSVKVPKPHSHSSYKKEKGWLLNLIHSAVIGANATLIDYADNYSHGDTVEFTDDKGHPIMSTVGHITTYTARNYLTVVDQVVNAATLSH</sequence>
<dbReference type="EMBL" id="JNBS01004221">
    <property type="protein sequence ID" value="OQR83841.1"/>
    <property type="molecule type" value="Genomic_DNA"/>
</dbReference>
<dbReference type="Proteomes" id="UP000243217">
    <property type="component" value="Unassembled WGS sequence"/>
</dbReference>
<feature type="transmembrane region" description="Helical" evidence="1">
    <location>
        <begin position="28"/>
        <end position="47"/>
    </location>
</feature>
<keyword evidence="1" id="KW-1133">Transmembrane helix</keyword>
<evidence type="ECO:0000259" key="2">
    <source>
        <dbReference type="Pfam" id="PF19040"/>
    </source>
</evidence>
<keyword evidence="1" id="KW-0472">Membrane</keyword>
<protein>
    <recommendedName>
        <fullName evidence="2">SGNH domain-containing protein</fullName>
    </recommendedName>
</protein>
<evidence type="ECO:0000313" key="4">
    <source>
        <dbReference type="Proteomes" id="UP000243217"/>
    </source>
</evidence>
<gene>
    <name evidence="3" type="ORF">THRCLA_23120</name>
</gene>
<dbReference type="InterPro" id="IPR043968">
    <property type="entry name" value="SGNH"/>
</dbReference>
<organism evidence="3 4">
    <name type="scientific">Thraustotheca clavata</name>
    <dbReference type="NCBI Taxonomy" id="74557"/>
    <lineage>
        <taxon>Eukaryota</taxon>
        <taxon>Sar</taxon>
        <taxon>Stramenopiles</taxon>
        <taxon>Oomycota</taxon>
        <taxon>Saprolegniomycetes</taxon>
        <taxon>Saprolegniales</taxon>
        <taxon>Achlyaceae</taxon>
        <taxon>Thraustotheca</taxon>
    </lineage>
</organism>
<comment type="caution">
    <text evidence="3">The sequence shown here is derived from an EMBL/GenBank/DDBJ whole genome shotgun (WGS) entry which is preliminary data.</text>
</comment>
<accession>A0A1V9YDQ2</accession>
<dbReference type="Pfam" id="PF19040">
    <property type="entry name" value="SGNH"/>
    <property type="match status" value="1"/>
</dbReference>
<reference evidence="3 4" key="1">
    <citation type="journal article" date="2014" name="Genome Biol. Evol.">
        <title>The secreted proteins of Achlya hypogyna and Thraustotheca clavata identify the ancestral oomycete secretome and reveal gene acquisitions by horizontal gene transfer.</title>
        <authorList>
            <person name="Misner I."/>
            <person name="Blouin N."/>
            <person name="Leonard G."/>
            <person name="Richards T.A."/>
            <person name="Lane C.E."/>
        </authorList>
    </citation>
    <scope>NUCLEOTIDE SEQUENCE [LARGE SCALE GENOMIC DNA]</scope>
    <source>
        <strain evidence="3 4">ATCC 34112</strain>
    </source>
</reference>